<comment type="caution">
    <text evidence="1">The sequence shown here is derived from an EMBL/GenBank/DDBJ whole genome shotgun (WGS) entry which is preliminary data.</text>
</comment>
<organism evidence="1 2">
    <name type="scientific">Rotaria sordida</name>
    <dbReference type="NCBI Taxonomy" id="392033"/>
    <lineage>
        <taxon>Eukaryota</taxon>
        <taxon>Metazoa</taxon>
        <taxon>Spiralia</taxon>
        <taxon>Gnathifera</taxon>
        <taxon>Rotifera</taxon>
        <taxon>Eurotatoria</taxon>
        <taxon>Bdelloidea</taxon>
        <taxon>Philodinida</taxon>
        <taxon>Philodinidae</taxon>
        <taxon>Rotaria</taxon>
    </lineage>
</organism>
<evidence type="ECO:0000313" key="1">
    <source>
        <dbReference type="EMBL" id="CAF4309672.1"/>
    </source>
</evidence>
<dbReference type="EMBL" id="CAJOBD010038208">
    <property type="protein sequence ID" value="CAF4309672.1"/>
    <property type="molecule type" value="Genomic_DNA"/>
</dbReference>
<dbReference type="Proteomes" id="UP000663836">
    <property type="component" value="Unassembled WGS sequence"/>
</dbReference>
<sequence>QVAMSKNNLYADVKTDTLFDQILRIEQKTFDKSEVNHQKLIPSVRSTNMDIQN</sequence>
<evidence type="ECO:0000313" key="2">
    <source>
        <dbReference type="Proteomes" id="UP000663836"/>
    </source>
</evidence>
<accession>A0A820IJB3</accession>
<protein>
    <submittedName>
        <fullName evidence="1">Uncharacterized protein</fullName>
    </submittedName>
</protein>
<proteinExistence type="predicted"/>
<gene>
    <name evidence="1" type="ORF">JBS370_LOCUS40670</name>
</gene>
<reference evidence="1" key="1">
    <citation type="submission" date="2021-02" db="EMBL/GenBank/DDBJ databases">
        <authorList>
            <person name="Nowell W R."/>
        </authorList>
    </citation>
    <scope>NUCLEOTIDE SEQUENCE</scope>
</reference>
<feature type="non-terminal residue" evidence="1">
    <location>
        <position position="1"/>
    </location>
</feature>
<name>A0A820IJB3_9BILA</name>
<dbReference type="AlphaFoldDB" id="A0A820IJB3"/>